<evidence type="ECO:0000313" key="2">
    <source>
        <dbReference type="Proteomes" id="UP001180503"/>
    </source>
</evidence>
<evidence type="ECO:0000313" key="1">
    <source>
        <dbReference type="EMBL" id="MDT0403475.1"/>
    </source>
</evidence>
<dbReference type="SUPFAM" id="SSF56300">
    <property type="entry name" value="Metallo-dependent phosphatases"/>
    <property type="match status" value="1"/>
</dbReference>
<organism evidence="1 2">
    <name type="scientific">Streptomyces edwardsiae</name>
    <dbReference type="NCBI Taxonomy" id="3075527"/>
    <lineage>
        <taxon>Bacteria</taxon>
        <taxon>Bacillati</taxon>
        <taxon>Actinomycetota</taxon>
        <taxon>Actinomycetes</taxon>
        <taxon>Kitasatosporales</taxon>
        <taxon>Streptomycetaceae</taxon>
        <taxon>Streptomyces</taxon>
    </lineage>
</organism>
<comment type="caution">
    <text evidence="1">The sequence shown here is derived from an EMBL/GenBank/DDBJ whole genome shotgun (WGS) entry which is preliminary data.</text>
</comment>
<dbReference type="InterPro" id="IPR029052">
    <property type="entry name" value="Metallo-depent_PP-like"/>
</dbReference>
<name>A0ABU2QJ16_9ACTN</name>
<proteinExistence type="predicted"/>
<accession>A0ABU2QJ16</accession>
<gene>
    <name evidence="1" type="ORF">RM528_16635</name>
</gene>
<dbReference type="EMBL" id="JAVRFB010000011">
    <property type="protein sequence ID" value="MDT0403475.1"/>
    <property type="molecule type" value="Genomic_DNA"/>
</dbReference>
<dbReference type="Proteomes" id="UP001180503">
    <property type="component" value="Unassembled WGS sequence"/>
</dbReference>
<sequence>MRDAWLPVFQRGDIDLVLMGHDHVYARGYVDSDATATPGVTTGPVYTVAVSGPKYYEEAPGDDNVWTRNGATQVVRAGHTSTFQGIRVTGDTIRYESVVAAKWDDRSTTDKEPGDVLDSFTITKYDDGTKYVTEDGVPVPPAPAARR</sequence>
<evidence type="ECO:0008006" key="3">
    <source>
        <dbReference type="Google" id="ProtNLM"/>
    </source>
</evidence>
<protein>
    <recommendedName>
        <fullName evidence="3">Calcineurin-like phosphoesterase domain-containing protein</fullName>
    </recommendedName>
</protein>
<dbReference type="Gene3D" id="3.60.21.10">
    <property type="match status" value="1"/>
</dbReference>
<reference evidence="2" key="1">
    <citation type="submission" date="2023-07" db="EMBL/GenBank/DDBJ databases">
        <title>30 novel species of actinomycetes from the DSMZ collection.</title>
        <authorList>
            <person name="Nouioui I."/>
        </authorList>
    </citation>
    <scope>NUCLEOTIDE SEQUENCE [LARGE SCALE GENOMIC DNA]</scope>
    <source>
        <strain evidence="2">DSM 41635</strain>
    </source>
</reference>